<dbReference type="PROSITE" id="PS51352">
    <property type="entry name" value="THIOREDOXIN_2"/>
    <property type="match status" value="1"/>
</dbReference>
<evidence type="ECO:0000256" key="11">
    <source>
        <dbReference type="ARBA" id="ARBA00046731"/>
    </source>
</evidence>
<dbReference type="GO" id="GO:0008379">
    <property type="term" value="F:thioredoxin peroxidase activity"/>
    <property type="evidence" value="ECO:0007669"/>
    <property type="project" value="TreeGrafter"/>
</dbReference>
<evidence type="ECO:0000313" key="15">
    <source>
        <dbReference type="RefSeq" id="XP_006834769.1"/>
    </source>
</evidence>
<feature type="domain" description="Thioredoxin" evidence="13">
    <location>
        <begin position="57"/>
        <end position="218"/>
    </location>
</feature>
<dbReference type="GO" id="GO:0042744">
    <property type="term" value="P:hydrogen peroxide catabolic process"/>
    <property type="evidence" value="ECO:0007669"/>
    <property type="project" value="TreeGrafter"/>
</dbReference>
<dbReference type="InterPro" id="IPR050217">
    <property type="entry name" value="Peroxiredoxin"/>
</dbReference>
<dbReference type="PANTHER" id="PTHR10681:SF128">
    <property type="entry name" value="THIOREDOXIN-DEPENDENT PEROXIDE REDUCTASE, MITOCHONDRIAL"/>
    <property type="match status" value="1"/>
</dbReference>
<comment type="subunit">
    <text evidence="11">Homodimer; disulfide-linked, upon oxidation. 6 homodimers assemble to form a ring-like dodecamer. Interacts with NEK6. Interacts with LRRK2. Interacts with MAP3K13. Interacts with RPS6KC1 (via PX domain).</text>
</comment>
<evidence type="ECO:0000256" key="5">
    <source>
        <dbReference type="ARBA" id="ARBA00023002"/>
    </source>
</evidence>
<accession>A0A9B0WJ06</accession>
<dbReference type="GO" id="GO:0006979">
    <property type="term" value="P:response to oxidative stress"/>
    <property type="evidence" value="ECO:0007669"/>
    <property type="project" value="TreeGrafter"/>
</dbReference>
<protein>
    <recommendedName>
        <fullName evidence="8">Thioredoxin-dependent peroxide reductase, mitochondrial</fullName>
        <ecNumber evidence="2">1.11.1.24</ecNumber>
    </recommendedName>
    <alternativeName>
        <fullName evidence="9">Thioredoxin-dependent peroxiredoxin 3</fullName>
    </alternativeName>
</protein>
<keyword evidence="5" id="KW-0560">Oxidoreductase</keyword>
<dbReference type="Pfam" id="PF00578">
    <property type="entry name" value="AhpC-TSA"/>
    <property type="match status" value="1"/>
</dbReference>
<evidence type="ECO:0000313" key="14">
    <source>
        <dbReference type="Proteomes" id="UP000504623"/>
    </source>
</evidence>
<dbReference type="EC" id="1.11.1.24" evidence="2"/>
<dbReference type="GO" id="GO:0045454">
    <property type="term" value="P:cell redox homeostasis"/>
    <property type="evidence" value="ECO:0007669"/>
    <property type="project" value="TreeGrafter"/>
</dbReference>
<comment type="catalytic activity">
    <reaction evidence="12">
        <text>a hydroperoxide + [thioredoxin]-dithiol = an alcohol + [thioredoxin]-disulfide + H2O</text>
        <dbReference type="Rhea" id="RHEA:62620"/>
        <dbReference type="Rhea" id="RHEA-COMP:10698"/>
        <dbReference type="Rhea" id="RHEA-COMP:10700"/>
        <dbReference type="ChEBI" id="CHEBI:15377"/>
        <dbReference type="ChEBI" id="CHEBI:29950"/>
        <dbReference type="ChEBI" id="CHEBI:30879"/>
        <dbReference type="ChEBI" id="CHEBI:35924"/>
        <dbReference type="ChEBI" id="CHEBI:50058"/>
        <dbReference type="EC" id="1.11.1.24"/>
    </reaction>
</comment>
<dbReference type="InterPro" id="IPR000866">
    <property type="entry name" value="AhpC/TSA"/>
</dbReference>
<evidence type="ECO:0000256" key="10">
    <source>
        <dbReference type="ARBA" id="ARBA00045559"/>
    </source>
</evidence>
<dbReference type="GO" id="GO:0033554">
    <property type="term" value="P:cellular response to stress"/>
    <property type="evidence" value="ECO:0007669"/>
    <property type="project" value="TreeGrafter"/>
</dbReference>
<evidence type="ECO:0000256" key="7">
    <source>
        <dbReference type="ARBA" id="ARBA00023284"/>
    </source>
</evidence>
<dbReference type="GO" id="GO:0005829">
    <property type="term" value="C:cytosol"/>
    <property type="evidence" value="ECO:0007669"/>
    <property type="project" value="TreeGrafter"/>
</dbReference>
<evidence type="ECO:0000256" key="2">
    <source>
        <dbReference type="ARBA" id="ARBA00013017"/>
    </source>
</evidence>
<evidence type="ECO:0000256" key="6">
    <source>
        <dbReference type="ARBA" id="ARBA00023157"/>
    </source>
</evidence>
<evidence type="ECO:0000256" key="4">
    <source>
        <dbReference type="ARBA" id="ARBA00022862"/>
    </source>
</evidence>
<sequence>MAAADRRLLLASVARHMSTIRWGISASAALRASASGRKCLTRGLWSGHPQAKCSFSTSPSRLAPAFHTTCPYFKVMVNGEFKELSLHEGMYLVLLFYPLDFTFVLSTEIVAFRDKVKKFHDMNCEVIAVLVDSHFSHLAWINTPGKNGGLGHMNIPFLSDLMKQIFRDYDVLLENPGLAFRGRFIIDPKGVIKHLSINDLPMGRSVEETLHLVKAFQFVEAHGEVCPANWIPNSLTIKPNQTASKEYVAGVNQ</sequence>
<dbReference type="FunFam" id="3.40.30.10:FF:000003">
    <property type="entry name" value="Peroxiredoxin 1"/>
    <property type="match status" value="1"/>
</dbReference>
<dbReference type="PANTHER" id="PTHR10681">
    <property type="entry name" value="THIOREDOXIN PEROXIDASE"/>
    <property type="match status" value="1"/>
</dbReference>
<dbReference type="AlphaFoldDB" id="A0A9B0WJ06"/>
<keyword evidence="7" id="KW-0676">Redox-active center</keyword>
<dbReference type="SUPFAM" id="SSF52833">
    <property type="entry name" value="Thioredoxin-like"/>
    <property type="match status" value="1"/>
</dbReference>
<dbReference type="CDD" id="cd03015">
    <property type="entry name" value="PRX_Typ2cys"/>
    <property type="match status" value="1"/>
</dbReference>
<keyword evidence="6" id="KW-1015">Disulfide bond</keyword>
<dbReference type="InterPro" id="IPR036249">
    <property type="entry name" value="Thioredoxin-like_sf"/>
</dbReference>
<gene>
    <name evidence="15" type="primary">LOC102824648</name>
</gene>
<dbReference type="GO" id="GO:0005739">
    <property type="term" value="C:mitochondrion"/>
    <property type="evidence" value="ECO:0007669"/>
    <property type="project" value="TreeGrafter"/>
</dbReference>
<evidence type="ECO:0000256" key="1">
    <source>
        <dbReference type="ARBA" id="ARBA00009796"/>
    </source>
</evidence>
<name>A0A9B0WJ06_CHRAS</name>
<organism evidence="14 15">
    <name type="scientific">Chrysochloris asiatica</name>
    <name type="common">Cape golden mole</name>
    <dbReference type="NCBI Taxonomy" id="185453"/>
    <lineage>
        <taxon>Eukaryota</taxon>
        <taxon>Metazoa</taxon>
        <taxon>Chordata</taxon>
        <taxon>Craniata</taxon>
        <taxon>Vertebrata</taxon>
        <taxon>Euteleostomi</taxon>
        <taxon>Mammalia</taxon>
        <taxon>Eutheria</taxon>
        <taxon>Afrotheria</taxon>
        <taxon>Chrysochloridae</taxon>
        <taxon>Chrysochlorinae</taxon>
        <taxon>Chrysochloris</taxon>
    </lineage>
</organism>
<dbReference type="RefSeq" id="XP_006834769.1">
    <property type="nucleotide sequence ID" value="XM_006834706.1"/>
</dbReference>
<evidence type="ECO:0000256" key="3">
    <source>
        <dbReference type="ARBA" id="ARBA00022559"/>
    </source>
</evidence>
<evidence type="ECO:0000256" key="12">
    <source>
        <dbReference type="ARBA" id="ARBA00049091"/>
    </source>
</evidence>
<comment type="function">
    <text evidence="10">Thiol-specific peroxidase that catalyzes the reduction of hydrogen peroxide and organic hydroperoxides to water and alcohols, respectively. Plays a role in cell protection against oxidative stress by detoxifying peroxides. Acts synergistically with MAP3K13 to regulate the activation of NF-kappa-B in the cytosol. Required for the maintenance of physical strength.</text>
</comment>
<evidence type="ECO:0000256" key="9">
    <source>
        <dbReference type="ARBA" id="ARBA00042158"/>
    </source>
</evidence>
<keyword evidence="14" id="KW-1185">Reference proteome</keyword>
<evidence type="ECO:0000256" key="8">
    <source>
        <dbReference type="ARBA" id="ARBA00040356"/>
    </source>
</evidence>
<dbReference type="OrthoDB" id="185659at2759"/>
<dbReference type="Pfam" id="PF10417">
    <property type="entry name" value="1-cysPrx_C"/>
    <property type="match status" value="1"/>
</dbReference>
<dbReference type="GeneID" id="102824648"/>
<reference evidence="15" key="1">
    <citation type="submission" date="2025-08" db="UniProtKB">
        <authorList>
            <consortium name="RefSeq"/>
        </authorList>
    </citation>
    <scope>IDENTIFICATION</scope>
    <source>
        <tissue evidence="15">Spleen</tissue>
    </source>
</reference>
<proteinExistence type="inferred from homology"/>
<dbReference type="InterPro" id="IPR019479">
    <property type="entry name" value="Peroxiredoxin_C"/>
</dbReference>
<comment type="similarity">
    <text evidence="1">Belongs to the peroxiredoxin family. AhpC/Prx1 subfamily.</text>
</comment>
<dbReference type="Proteomes" id="UP000504623">
    <property type="component" value="Unplaced"/>
</dbReference>
<dbReference type="Gene3D" id="3.40.30.10">
    <property type="entry name" value="Glutaredoxin"/>
    <property type="match status" value="1"/>
</dbReference>
<keyword evidence="3" id="KW-0575">Peroxidase</keyword>
<keyword evidence="4" id="KW-0049">Antioxidant</keyword>
<dbReference type="InterPro" id="IPR013766">
    <property type="entry name" value="Thioredoxin_domain"/>
</dbReference>
<evidence type="ECO:0000259" key="13">
    <source>
        <dbReference type="PROSITE" id="PS51352"/>
    </source>
</evidence>